<evidence type="ECO:0000256" key="4">
    <source>
        <dbReference type="ARBA" id="ARBA00023136"/>
    </source>
</evidence>
<keyword evidence="10" id="KW-1185">Reference proteome</keyword>
<evidence type="ECO:0000256" key="1">
    <source>
        <dbReference type="ARBA" id="ARBA00004141"/>
    </source>
</evidence>
<gene>
    <name evidence="9" type="ORF">CALCODRAFT_441440</name>
</gene>
<dbReference type="InParanoid" id="A0A165DD52"/>
<keyword evidence="4 7" id="KW-0472">Membrane</keyword>
<evidence type="ECO:0000256" key="2">
    <source>
        <dbReference type="ARBA" id="ARBA00022692"/>
    </source>
</evidence>
<feature type="transmembrane region" description="Helical" evidence="7">
    <location>
        <begin position="6"/>
        <end position="24"/>
    </location>
</feature>
<reference evidence="9 10" key="1">
    <citation type="journal article" date="2016" name="Mol. Biol. Evol.">
        <title>Comparative Genomics of Early-Diverging Mushroom-Forming Fungi Provides Insights into the Origins of Lignocellulose Decay Capabilities.</title>
        <authorList>
            <person name="Nagy L.G."/>
            <person name="Riley R."/>
            <person name="Tritt A."/>
            <person name="Adam C."/>
            <person name="Daum C."/>
            <person name="Floudas D."/>
            <person name="Sun H."/>
            <person name="Yadav J.S."/>
            <person name="Pangilinan J."/>
            <person name="Larsson K.H."/>
            <person name="Matsuura K."/>
            <person name="Barry K."/>
            <person name="Labutti K."/>
            <person name="Kuo R."/>
            <person name="Ohm R.A."/>
            <person name="Bhattacharya S.S."/>
            <person name="Shirouzu T."/>
            <person name="Yoshinaga Y."/>
            <person name="Martin F.M."/>
            <person name="Grigoriev I.V."/>
            <person name="Hibbett D.S."/>
        </authorList>
    </citation>
    <scope>NUCLEOTIDE SEQUENCE [LARGE SCALE GENOMIC DNA]</scope>
    <source>
        <strain evidence="9 10">HHB12733</strain>
    </source>
</reference>
<dbReference type="EMBL" id="KV424063">
    <property type="protein sequence ID" value="KZT52550.1"/>
    <property type="molecule type" value="Genomic_DNA"/>
</dbReference>
<dbReference type="InterPro" id="IPR049326">
    <property type="entry name" value="Rhodopsin_dom_fungi"/>
</dbReference>
<feature type="transmembrane region" description="Helical" evidence="7">
    <location>
        <begin position="146"/>
        <end position="168"/>
    </location>
</feature>
<feature type="transmembrane region" description="Helical" evidence="7">
    <location>
        <begin position="211"/>
        <end position="235"/>
    </location>
</feature>
<accession>A0A165DD52</accession>
<feature type="transmembrane region" description="Helical" evidence="7">
    <location>
        <begin position="36"/>
        <end position="55"/>
    </location>
</feature>
<dbReference type="AlphaFoldDB" id="A0A165DD52"/>
<evidence type="ECO:0000256" key="7">
    <source>
        <dbReference type="SAM" id="Phobius"/>
    </source>
</evidence>
<dbReference type="PANTHER" id="PTHR33048:SF47">
    <property type="entry name" value="INTEGRAL MEMBRANE PROTEIN-RELATED"/>
    <property type="match status" value="1"/>
</dbReference>
<comment type="subcellular location">
    <subcellularLocation>
        <location evidence="1">Membrane</location>
        <topology evidence="1">Multi-pass membrane protein</topology>
    </subcellularLocation>
</comment>
<dbReference type="STRING" id="1353952.A0A165DD52"/>
<name>A0A165DD52_9BASI</name>
<feature type="transmembrane region" description="Helical" evidence="7">
    <location>
        <begin position="180"/>
        <end position="199"/>
    </location>
</feature>
<feature type="region of interest" description="Disordered" evidence="6">
    <location>
        <begin position="297"/>
        <end position="335"/>
    </location>
</feature>
<feature type="domain" description="Rhodopsin" evidence="8">
    <location>
        <begin position="21"/>
        <end position="234"/>
    </location>
</feature>
<feature type="compositionally biased region" description="Polar residues" evidence="6">
    <location>
        <begin position="297"/>
        <end position="312"/>
    </location>
</feature>
<proteinExistence type="inferred from homology"/>
<comment type="similarity">
    <text evidence="5">Belongs to the SAT4 family.</text>
</comment>
<evidence type="ECO:0000256" key="3">
    <source>
        <dbReference type="ARBA" id="ARBA00022989"/>
    </source>
</evidence>
<protein>
    <recommendedName>
        <fullName evidence="8">Rhodopsin domain-containing protein</fullName>
    </recommendedName>
</protein>
<organism evidence="9 10">
    <name type="scientific">Calocera cornea HHB12733</name>
    <dbReference type="NCBI Taxonomy" id="1353952"/>
    <lineage>
        <taxon>Eukaryota</taxon>
        <taxon>Fungi</taxon>
        <taxon>Dikarya</taxon>
        <taxon>Basidiomycota</taxon>
        <taxon>Agaricomycotina</taxon>
        <taxon>Dacrymycetes</taxon>
        <taxon>Dacrymycetales</taxon>
        <taxon>Dacrymycetaceae</taxon>
        <taxon>Calocera</taxon>
    </lineage>
</organism>
<dbReference type="PANTHER" id="PTHR33048">
    <property type="entry name" value="PTH11-LIKE INTEGRAL MEMBRANE PROTEIN (AFU_ORTHOLOGUE AFUA_5G11245)"/>
    <property type="match status" value="1"/>
</dbReference>
<evidence type="ECO:0000259" key="8">
    <source>
        <dbReference type="Pfam" id="PF20684"/>
    </source>
</evidence>
<keyword evidence="2 7" id="KW-0812">Transmembrane</keyword>
<evidence type="ECO:0000256" key="6">
    <source>
        <dbReference type="SAM" id="MobiDB-lite"/>
    </source>
</evidence>
<dbReference type="GO" id="GO:0016020">
    <property type="term" value="C:membrane"/>
    <property type="evidence" value="ECO:0007669"/>
    <property type="project" value="UniProtKB-SubCell"/>
</dbReference>
<dbReference type="Proteomes" id="UP000076842">
    <property type="component" value="Unassembled WGS sequence"/>
</dbReference>
<feature type="transmembrane region" description="Helical" evidence="7">
    <location>
        <begin position="67"/>
        <end position="88"/>
    </location>
</feature>
<evidence type="ECO:0000313" key="9">
    <source>
        <dbReference type="EMBL" id="KZT52550.1"/>
    </source>
</evidence>
<sequence length="335" mass="37462">MSVVEAIIAPSVVAWIATTIRLIDRKIYRRLWLDDLFAVLSMIALILVFAAFWALPESRTLRLGLYFIDALGFSSAVWMARYSILFTIIRVAPTLNAHRLLLGVAGAFGVCYVVLFAQVFWRCLADPEDWMEDRWNTQCPLGRDVAIAQLITDIISDVTLTSIPVYLLQRTRIAPGPRMRLMAVFAASIFTTLTSLVHASFILMDNPTSEALLAFIEMSVSLLVCNLAVIVPLVIRVVRHVFHIWEDADEFPDAAPRQTFTTLNTRRFAEMFRLTELRDELELQNLATVVSADNDTASTGKSGLGRTANSSAMDLEVGPLQREEPPRTISALVEE</sequence>
<keyword evidence="3 7" id="KW-1133">Transmembrane helix</keyword>
<evidence type="ECO:0000313" key="10">
    <source>
        <dbReference type="Proteomes" id="UP000076842"/>
    </source>
</evidence>
<dbReference type="OrthoDB" id="3229610at2759"/>
<dbReference type="Pfam" id="PF20684">
    <property type="entry name" value="Fung_rhodopsin"/>
    <property type="match status" value="1"/>
</dbReference>
<dbReference type="InterPro" id="IPR052337">
    <property type="entry name" value="SAT4-like"/>
</dbReference>
<feature type="transmembrane region" description="Helical" evidence="7">
    <location>
        <begin position="100"/>
        <end position="121"/>
    </location>
</feature>
<evidence type="ECO:0000256" key="5">
    <source>
        <dbReference type="ARBA" id="ARBA00038359"/>
    </source>
</evidence>